<reference evidence="1 2" key="1">
    <citation type="submission" date="2017-10" db="EMBL/GenBank/DDBJ databases">
        <title>Extensive intraspecific genome diversity in a model arbuscular mycorrhizal fungus.</title>
        <authorList>
            <person name="Chen E.C.H."/>
            <person name="Morin E."/>
            <person name="Baudet D."/>
            <person name="Noel J."/>
            <person name="Ndikumana S."/>
            <person name="Charron P."/>
            <person name="St-Onge C."/>
            <person name="Giorgi J."/>
            <person name="Grigoriev I.V."/>
            <person name="Roux C."/>
            <person name="Martin F.M."/>
            <person name="Corradi N."/>
        </authorList>
    </citation>
    <scope>NUCLEOTIDE SEQUENCE [LARGE SCALE GENOMIC DNA]</scope>
    <source>
        <strain evidence="1 2">A1</strain>
    </source>
</reference>
<sequence>MNFINEIVTEFNELNISDKNPNSSKINHENCYNPPRKCWCKECVPRCIIEGWT</sequence>
<dbReference type="EMBL" id="LLXH01005064">
    <property type="protein sequence ID" value="PKC52835.1"/>
    <property type="molecule type" value="Genomic_DNA"/>
</dbReference>
<protein>
    <submittedName>
        <fullName evidence="1">Uncharacterized protein</fullName>
    </submittedName>
</protein>
<comment type="caution">
    <text evidence="1">The sequence shown here is derived from an EMBL/GenBank/DDBJ whole genome shotgun (WGS) entry which is preliminary data.</text>
</comment>
<feature type="non-terminal residue" evidence="1">
    <location>
        <position position="53"/>
    </location>
</feature>
<reference evidence="1 2" key="2">
    <citation type="submission" date="2017-10" db="EMBL/GenBank/DDBJ databases">
        <title>Genome analyses suggest a sexual origin of heterokaryosis in a supposedly ancient asexual fungus.</title>
        <authorList>
            <person name="Corradi N."/>
            <person name="Sedzielewska K."/>
            <person name="Noel J."/>
            <person name="Charron P."/>
            <person name="Farinelli L."/>
            <person name="Marton T."/>
            <person name="Kruger M."/>
            <person name="Pelin A."/>
            <person name="Brachmann A."/>
            <person name="Corradi N."/>
        </authorList>
    </citation>
    <scope>NUCLEOTIDE SEQUENCE [LARGE SCALE GENOMIC DNA]</scope>
    <source>
        <strain evidence="1 2">A1</strain>
    </source>
</reference>
<name>A0A2N0QP61_9GLOM</name>
<dbReference type="Proteomes" id="UP000232688">
    <property type="component" value="Unassembled WGS sequence"/>
</dbReference>
<gene>
    <name evidence="1" type="ORF">RhiirA1_480570</name>
</gene>
<evidence type="ECO:0000313" key="2">
    <source>
        <dbReference type="Proteomes" id="UP000232688"/>
    </source>
</evidence>
<organism evidence="1 2">
    <name type="scientific">Rhizophagus irregularis</name>
    <dbReference type="NCBI Taxonomy" id="588596"/>
    <lineage>
        <taxon>Eukaryota</taxon>
        <taxon>Fungi</taxon>
        <taxon>Fungi incertae sedis</taxon>
        <taxon>Mucoromycota</taxon>
        <taxon>Glomeromycotina</taxon>
        <taxon>Glomeromycetes</taxon>
        <taxon>Glomerales</taxon>
        <taxon>Glomeraceae</taxon>
        <taxon>Rhizophagus</taxon>
    </lineage>
</organism>
<dbReference type="VEuPathDB" id="FungiDB:RhiirA1_480570"/>
<evidence type="ECO:0000313" key="1">
    <source>
        <dbReference type="EMBL" id="PKC52835.1"/>
    </source>
</evidence>
<proteinExistence type="predicted"/>
<dbReference type="AlphaFoldDB" id="A0A2N0QP61"/>
<accession>A0A2N0QP61</accession>